<dbReference type="InterPro" id="IPR036249">
    <property type="entry name" value="Thioredoxin-like_sf"/>
</dbReference>
<evidence type="ECO:0000313" key="12">
    <source>
        <dbReference type="Proteomes" id="UP000183894"/>
    </source>
</evidence>
<dbReference type="GO" id="GO:0005737">
    <property type="term" value="C:cytoplasm"/>
    <property type="evidence" value="ECO:0007669"/>
    <property type="project" value="TreeGrafter"/>
</dbReference>
<dbReference type="SUPFAM" id="SSF52833">
    <property type="entry name" value="Thioredoxin-like"/>
    <property type="match status" value="1"/>
</dbReference>
<dbReference type="Gene3D" id="3.40.30.10">
    <property type="entry name" value="Glutaredoxin"/>
    <property type="match status" value="1"/>
</dbReference>
<dbReference type="Proteomes" id="UP000183894">
    <property type="component" value="Unassembled WGS sequence"/>
</dbReference>
<accession>A0A1H7G3V2</accession>
<dbReference type="RefSeq" id="WP_074791311.1">
    <property type="nucleotide sequence ID" value="NZ_FOAD01000001.1"/>
</dbReference>
<name>A0A1H7G3V2_HALLR</name>
<evidence type="ECO:0000256" key="8">
    <source>
        <dbReference type="ARBA" id="ARBA00038489"/>
    </source>
</evidence>
<keyword evidence="2" id="KW-0575">Peroxidase</keyword>
<evidence type="ECO:0000256" key="3">
    <source>
        <dbReference type="ARBA" id="ARBA00022862"/>
    </source>
</evidence>
<dbReference type="InterPro" id="IPR000866">
    <property type="entry name" value="AhpC/TSA"/>
</dbReference>
<proteinExistence type="inferred from homology"/>
<evidence type="ECO:0000256" key="5">
    <source>
        <dbReference type="ARBA" id="ARBA00023157"/>
    </source>
</evidence>
<evidence type="ECO:0000256" key="9">
    <source>
        <dbReference type="ARBA" id="ARBA00049091"/>
    </source>
</evidence>
<sequence>MTGLSVGATAGDITQTLVEPGGEAVSRSLSDLVAEKPVLLCFYTADFSPDCTKEWCAIRDFDWFSTGGDVHVVGASKSSVGMHRRFMDEHDLNFPLYADTDLELASAFDVVYRTFGVSKRARRSCFLVDEDLTVRYRWLGEHWLDPTRDIPPLTEVYEGVVEALELDSQETFGF</sequence>
<comment type="similarity">
    <text evidence="8">Belongs to the peroxiredoxin family. BCP/PrxQ subfamily.</text>
</comment>
<dbReference type="AlphaFoldDB" id="A0A1H7G3V2"/>
<evidence type="ECO:0000256" key="6">
    <source>
        <dbReference type="ARBA" id="ARBA00023284"/>
    </source>
</evidence>
<keyword evidence="5" id="KW-1015">Disulfide bond</keyword>
<dbReference type="Pfam" id="PF00578">
    <property type="entry name" value="AhpC-TSA"/>
    <property type="match status" value="1"/>
</dbReference>
<dbReference type="PANTHER" id="PTHR42801">
    <property type="entry name" value="THIOREDOXIN-DEPENDENT PEROXIDE REDUCTASE"/>
    <property type="match status" value="1"/>
</dbReference>
<gene>
    <name evidence="11" type="ORF">SAMN04488691_101202</name>
</gene>
<dbReference type="InterPro" id="IPR013766">
    <property type="entry name" value="Thioredoxin_domain"/>
</dbReference>
<dbReference type="PROSITE" id="PS51352">
    <property type="entry name" value="THIOREDOXIN_2"/>
    <property type="match status" value="1"/>
</dbReference>
<feature type="domain" description="Thioredoxin" evidence="10">
    <location>
        <begin position="4"/>
        <end position="166"/>
    </location>
</feature>
<dbReference type="GO" id="GO:0045454">
    <property type="term" value="P:cell redox homeostasis"/>
    <property type="evidence" value="ECO:0007669"/>
    <property type="project" value="TreeGrafter"/>
</dbReference>
<dbReference type="OrthoDB" id="165617at2157"/>
<organism evidence="11 12">
    <name type="scientific">Haloferax larsenii</name>
    <dbReference type="NCBI Taxonomy" id="302484"/>
    <lineage>
        <taxon>Archaea</taxon>
        <taxon>Methanobacteriati</taxon>
        <taxon>Methanobacteriota</taxon>
        <taxon>Stenosarchaea group</taxon>
        <taxon>Halobacteria</taxon>
        <taxon>Halobacteriales</taxon>
        <taxon>Haloferacaceae</taxon>
        <taxon>Haloferax</taxon>
    </lineage>
</organism>
<dbReference type="PANTHER" id="PTHR42801:SF4">
    <property type="entry name" value="AHPC_TSA FAMILY PROTEIN"/>
    <property type="match status" value="1"/>
</dbReference>
<reference evidence="11 12" key="1">
    <citation type="submission" date="2016-10" db="EMBL/GenBank/DDBJ databases">
        <authorList>
            <person name="de Groot N.N."/>
        </authorList>
    </citation>
    <scope>NUCLEOTIDE SEQUENCE [LARGE SCALE GENOMIC DNA]</scope>
    <source>
        <strain evidence="11 12">CDM_5</strain>
    </source>
</reference>
<evidence type="ECO:0000256" key="4">
    <source>
        <dbReference type="ARBA" id="ARBA00023002"/>
    </source>
</evidence>
<keyword evidence="6" id="KW-0676">Redox-active center</keyword>
<protein>
    <recommendedName>
        <fullName evidence="1">thioredoxin-dependent peroxiredoxin</fullName>
        <ecNumber evidence="1">1.11.1.24</ecNumber>
    </recommendedName>
    <alternativeName>
        <fullName evidence="7">Thioredoxin peroxidase</fullName>
    </alternativeName>
</protein>
<comment type="catalytic activity">
    <reaction evidence="9">
        <text>a hydroperoxide + [thioredoxin]-dithiol = an alcohol + [thioredoxin]-disulfide + H2O</text>
        <dbReference type="Rhea" id="RHEA:62620"/>
        <dbReference type="Rhea" id="RHEA-COMP:10698"/>
        <dbReference type="Rhea" id="RHEA-COMP:10700"/>
        <dbReference type="ChEBI" id="CHEBI:15377"/>
        <dbReference type="ChEBI" id="CHEBI:29950"/>
        <dbReference type="ChEBI" id="CHEBI:30879"/>
        <dbReference type="ChEBI" id="CHEBI:35924"/>
        <dbReference type="ChEBI" id="CHEBI:50058"/>
        <dbReference type="EC" id="1.11.1.24"/>
    </reaction>
</comment>
<evidence type="ECO:0000256" key="1">
    <source>
        <dbReference type="ARBA" id="ARBA00013017"/>
    </source>
</evidence>
<dbReference type="GO" id="GO:0034599">
    <property type="term" value="P:cellular response to oxidative stress"/>
    <property type="evidence" value="ECO:0007669"/>
    <property type="project" value="TreeGrafter"/>
</dbReference>
<dbReference type="InterPro" id="IPR050924">
    <property type="entry name" value="Peroxiredoxin_BCP/PrxQ"/>
</dbReference>
<evidence type="ECO:0000256" key="2">
    <source>
        <dbReference type="ARBA" id="ARBA00022559"/>
    </source>
</evidence>
<evidence type="ECO:0000313" key="11">
    <source>
        <dbReference type="EMBL" id="SEK32724.1"/>
    </source>
</evidence>
<dbReference type="EC" id="1.11.1.24" evidence="1"/>
<keyword evidence="4" id="KW-0560">Oxidoreductase</keyword>
<evidence type="ECO:0000256" key="7">
    <source>
        <dbReference type="ARBA" id="ARBA00032824"/>
    </source>
</evidence>
<evidence type="ECO:0000259" key="10">
    <source>
        <dbReference type="PROSITE" id="PS51352"/>
    </source>
</evidence>
<dbReference type="EMBL" id="FOAD01000001">
    <property type="protein sequence ID" value="SEK32724.1"/>
    <property type="molecule type" value="Genomic_DNA"/>
</dbReference>
<keyword evidence="3" id="KW-0049">Antioxidant</keyword>
<dbReference type="GO" id="GO:0008379">
    <property type="term" value="F:thioredoxin peroxidase activity"/>
    <property type="evidence" value="ECO:0007669"/>
    <property type="project" value="TreeGrafter"/>
</dbReference>